<sequence length="513" mass="56744">MAGQIKDKTTTQFDPACAICCLSKNAEFTPVEIIPGCSIKIVRESPTSAFARFKAGSVEPAHHLTFGLDIVVLKGKMKLWNLTKKESYDLTDGDFVFVPAGDVHREKYFEDTEMFLKWDGNWDIILDEDFETAKAAIDKEINMPRCTHDSLEISAKVNIRPSEFSSTSPGRVAQSKSNPDSCALRYSYLCHFASPPISAYRFGPKTLVCKSRSMAENKTRPLKIIAGADSFGCDLKDALLDHLRSLSIDVEDIGTDKYYSVGEEIGRRVSLAASQTEGPEVRGLLACGTGVGVSIFANKFPGVYASTCESVEEAVNTRSINNCNVLAVGGMKTPRETGIEILDAWLDTSFKAPCPASNGAPWPADTSEFFDKSLEEMAQIPINTQFGTCAICCLSKNREFTPVEIMPGGSMKIARESPTSAIVKFKAGSVEPAHHHTFGHDLIVLKGKKKVWNLTKKESYDLMDGDFLFTPAGDVHRVKYFEDTEFFIRWDGHWDIFLDEDLERAKAAIEKEI</sequence>
<keyword evidence="3" id="KW-1185">Reference proteome</keyword>
<dbReference type="GO" id="GO:0005975">
    <property type="term" value="P:carbohydrate metabolic process"/>
    <property type="evidence" value="ECO:0007669"/>
    <property type="project" value="InterPro"/>
</dbReference>
<accession>A0AAV7F612</accession>
<dbReference type="PANTHER" id="PTHR30345">
    <property type="entry name" value="RIBOSE-5-PHOSPHATE ISOMERASE B"/>
    <property type="match status" value="1"/>
</dbReference>
<feature type="domain" description="Cupin type-2" evidence="1">
    <location>
        <begin position="422"/>
        <end position="479"/>
    </location>
</feature>
<gene>
    <name evidence="2" type="ORF">H6P81_000926</name>
</gene>
<dbReference type="InterPro" id="IPR013096">
    <property type="entry name" value="Cupin_2"/>
</dbReference>
<evidence type="ECO:0000259" key="1">
    <source>
        <dbReference type="Pfam" id="PF07883"/>
    </source>
</evidence>
<dbReference type="InterPro" id="IPR003500">
    <property type="entry name" value="RpiB_LacA_LacB"/>
</dbReference>
<dbReference type="SUPFAM" id="SSF51182">
    <property type="entry name" value="RmlC-like cupins"/>
    <property type="match status" value="2"/>
</dbReference>
<comment type="caution">
    <text evidence="2">The sequence shown here is derived from an EMBL/GenBank/DDBJ whole genome shotgun (WGS) entry which is preliminary data.</text>
</comment>
<evidence type="ECO:0000313" key="3">
    <source>
        <dbReference type="Proteomes" id="UP000825729"/>
    </source>
</evidence>
<reference evidence="2 3" key="1">
    <citation type="submission" date="2021-07" db="EMBL/GenBank/DDBJ databases">
        <title>The Aristolochia fimbriata genome: insights into angiosperm evolution, floral development and chemical biosynthesis.</title>
        <authorList>
            <person name="Jiao Y."/>
        </authorList>
    </citation>
    <scope>NUCLEOTIDE SEQUENCE [LARGE SCALE GENOMIC DNA]</scope>
    <source>
        <strain evidence="2">IBCAS-2021</strain>
        <tissue evidence="2">Leaf</tissue>
    </source>
</reference>
<dbReference type="Pfam" id="PF07883">
    <property type="entry name" value="Cupin_2"/>
    <property type="match status" value="1"/>
</dbReference>
<dbReference type="InterPro" id="IPR014710">
    <property type="entry name" value="RmlC-like_jellyroll"/>
</dbReference>
<dbReference type="SUPFAM" id="SSF89623">
    <property type="entry name" value="Ribose/Galactose isomerase RpiB/AlsB"/>
    <property type="match status" value="1"/>
</dbReference>
<evidence type="ECO:0000313" key="2">
    <source>
        <dbReference type="EMBL" id="KAG9456418.1"/>
    </source>
</evidence>
<name>A0AAV7F612_ARIFI</name>
<dbReference type="Proteomes" id="UP000825729">
    <property type="component" value="Unassembled WGS sequence"/>
</dbReference>
<organism evidence="2 3">
    <name type="scientific">Aristolochia fimbriata</name>
    <name type="common">White veined hardy Dutchman's pipe vine</name>
    <dbReference type="NCBI Taxonomy" id="158543"/>
    <lineage>
        <taxon>Eukaryota</taxon>
        <taxon>Viridiplantae</taxon>
        <taxon>Streptophyta</taxon>
        <taxon>Embryophyta</taxon>
        <taxon>Tracheophyta</taxon>
        <taxon>Spermatophyta</taxon>
        <taxon>Magnoliopsida</taxon>
        <taxon>Magnoliidae</taxon>
        <taxon>Piperales</taxon>
        <taxon>Aristolochiaceae</taxon>
        <taxon>Aristolochia</taxon>
    </lineage>
</organism>
<dbReference type="EMBL" id="JAINDJ010000002">
    <property type="protein sequence ID" value="KAG9456418.1"/>
    <property type="molecule type" value="Genomic_DNA"/>
</dbReference>
<dbReference type="InterPro" id="IPR036569">
    <property type="entry name" value="RpiB_LacA_LacB_sf"/>
</dbReference>
<dbReference type="Pfam" id="PF02502">
    <property type="entry name" value="LacAB_rpiB"/>
    <property type="match status" value="1"/>
</dbReference>
<dbReference type="Gene3D" id="2.60.120.10">
    <property type="entry name" value="Jelly Rolls"/>
    <property type="match status" value="2"/>
</dbReference>
<dbReference type="PANTHER" id="PTHR30345:SF0">
    <property type="entry name" value="DNA DAMAGE-REPAIR_TOLERATION PROTEIN DRT102"/>
    <property type="match status" value="1"/>
</dbReference>
<dbReference type="AlphaFoldDB" id="A0AAV7F612"/>
<dbReference type="GO" id="GO:0016853">
    <property type="term" value="F:isomerase activity"/>
    <property type="evidence" value="ECO:0007669"/>
    <property type="project" value="InterPro"/>
</dbReference>
<protein>
    <recommendedName>
        <fullName evidence="1">Cupin type-2 domain-containing protein</fullName>
    </recommendedName>
</protein>
<proteinExistence type="predicted"/>
<dbReference type="Gene3D" id="3.40.1400.10">
    <property type="entry name" value="Sugar-phosphate isomerase, RpiB/LacA/LacB"/>
    <property type="match status" value="1"/>
</dbReference>
<dbReference type="InterPro" id="IPR011051">
    <property type="entry name" value="RmlC_Cupin_sf"/>
</dbReference>